<protein>
    <submittedName>
        <fullName evidence="3">Uncharacterized protein</fullName>
    </submittedName>
</protein>
<reference evidence="3" key="1">
    <citation type="submission" date="2022-11" db="EMBL/GenBank/DDBJ databases">
        <title>Genome Resource of Sclerotinia nivalis Strain SnTB1, a Plant Pathogen Isolated from American Ginseng.</title>
        <authorList>
            <person name="Fan S."/>
        </authorList>
    </citation>
    <scope>NUCLEOTIDE SEQUENCE</scope>
    <source>
        <strain evidence="3">SnTB1</strain>
    </source>
</reference>
<name>A0A9X0AR62_9HELO</name>
<proteinExistence type="predicted"/>
<evidence type="ECO:0000313" key="4">
    <source>
        <dbReference type="Proteomes" id="UP001152300"/>
    </source>
</evidence>
<keyword evidence="4" id="KW-1185">Reference proteome</keyword>
<feature type="compositionally biased region" description="Basic and acidic residues" evidence="2">
    <location>
        <begin position="35"/>
        <end position="51"/>
    </location>
</feature>
<dbReference type="Proteomes" id="UP001152300">
    <property type="component" value="Unassembled WGS sequence"/>
</dbReference>
<sequence length="662" mass="75958">MAARKKKLASASASTQLPARTVSLSSLKAENQSPLEKEDQIVKRQEVEEAPRSWPLQPPMIEDCSGERYSGWDSNEDSDSKGFLDDDMDFLPTGWGKNDKQSNEDEERAEMVRKARLKKEKSQASAVMISAREKETARVQGRQVDFPRAFVRLPKSRVNMEIVESGTKISSDSTEQAVEEGIKVINSMIPVESSCVVSTSQPLDVVESKISVSKSTVLETESSIKSVEKMAQQERDLKSSKTQTGSLRAEIEALNHKQRLEMQKQIDQLNERHQKEMEAMKLDLKEAEAARQKASTDLCKVREKNSAVRTERRELDLKLAAVNEEVVRLTEDISVLETQKSDALTMEDFSSNALYESRQETRAAEFGLQVERMHSATLQQQITNLRSKNRSIRQQHSQSASTSRRLQDLERKYDSLKDDYFTLENKHNELDDDAARYRRELQKYKQDAESYRKKLDTIQIELECVEKSLKNMATNHVNMLLTRESIRQDYQELKKTHDLREPLVKIGVDIRLRFLDQSREIALNISRDEADMALRTNGNVAAHRGNAAADAALFKCNLVPEEYEEEADEIFQKLYKQKPSEYPVWTGIAERQTDCEATLTATKWSSISETLREDWRKVWNELCNHTTISDMVEIERIVGLITRLEALTDEIVDIERSRGRRR</sequence>
<feature type="region of interest" description="Disordered" evidence="2">
    <location>
        <begin position="388"/>
        <end position="407"/>
    </location>
</feature>
<dbReference type="OrthoDB" id="3565171at2759"/>
<gene>
    <name evidence="3" type="ORF">OCU04_006313</name>
</gene>
<dbReference type="AlphaFoldDB" id="A0A9X0AR62"/>
<feature type="compositionally biased region" description="Basic and acidic residues" evidence="2">
    <location>
        <begin position="97"/>
        <end position="113"/>
    </location>
</feature>
<accession>A0A9X0AR62</accession>
<feature type="compositionally biased region" description="Polar residues" evidence="2">
    <location>
        <begin position="15"/>
        <end position="34"/>
    </location>
</feature>
<evidence type="ECO:0000256" key="2">
    <source>
        <dbReference type="SAM" id="MobiDB-lite"/>
    </source>
</evidence>
<evidence type="ECO:0000256" key="1">
    <source>
        <dbReference type="SAM" id="Coils"/>
    </source>
</evidence>
<keyword evidence="1" id="KW-0175">Coiled coil</keyword>
<evidence type="ECO:0000313" key="3">
    <source>
        <dbReference type="EMBL" id="KAJ8065638.1"/>
    </source>
</evidence>
<comment type="caution">
    <text evidence="3">The sequence shown here is derived from an EMBL/GenBank/DDBJ whole genome shotgun (WGS) entry which is preliminary data.</text>
</comment>
<feature type="coiled-coil region" evidence="1">
    <location>
        <begin position="259"/>
        <end position="339"/>
    </location>
</feature>
<dbReference type="EMBL" id="JAPEIS010000006">
    <property type="protein sequence ID" value="KAJ8065638.1"/>
    <property type="molecule type" value="Genomic_DNA"/>
</dbReference>
<feature type="compositionally biased region" description="Polar residues" evidence="2">
    <location>
        <begin position="394"/>
        <end position="404"/>
    </location>
</feature>
<feature type="region of interest" description="Disordered" evidence="2">
    <location>
        <begin position="1"/>
        <end position="118"/>
    </location>
</feature>
<organism evidence="3 4">
    <name type="scientific">Sclerotinia nivalis</name>
    <dbReference type="NCBI Taxonomy" id="352851"/>
    <lineage>
        <taxon>Eukaryota</taxon>
        <taxon>Fungi</taxon>
        <taxon>Dikarya</taxon>
        <taxon>Ascomycota</taxon>
        <taxon>Pezizomycotina</taxon>
        <taxon>Leotiomycetes</taxon>
        <taxon>Helotiales</taxon>
        <taxon>Sclerotiniaceae</taxon>
        <taxon>Sclerotinia</taxon>
    </lineage>
</organism>